<evidence type="ECO:0000256" key="8">
    <source>
        <dbReference type="ARBA" id="ARBA00023065"/>
    </source>
</evidence>
<dbReference type="Pfam" id="PF09750">
    <property type="entry name" value="DRY_EERY"/>
    <property type="match status" value="1"/>
</dbReference>
<evidence type="ECO:0000256" key="11">
    <source>
        <dbReference type="ARBA" id="ARBA00023303"/>
    </source>
</evidence>
<dbReference type="GO" id="GO:0015279">
    <property type="term" value="F:store-operated calcium channel activity"/>
    <property type="evidence" value="ECO:0000318"/>
    <property type="project" value="GO_Central"/>
</dbReference>
<feature type="compositionally biased region" description="Basic and acidic residues" evidence="12">
    <location>
        <begin position="494"/>
        <end position="503"/>
    </location>
</feature>
<keyword evidence="4" id="KW-0677">Repeat</keyword>
<dbReference type="GO" id="GO:0006396">
    <property type="term" value="P:RNA processing"/>
    <property type="evidence" value="ECO:0007669"/>
    <property type="project" value="InterPro"/>
</dbReference>
<dbReference type="InterPro" id="IPR036770">
    <property type="entry name" value="Ankyrin_rpt-contain_sf"/>
</dbReference>
<evidence type="ECO:0000256" key="2">
    <source>
        <dbReference type="ARBA" id="ARBA00022448"/>
    </source>
</evidence>
<feature type="compositionally biased region" description="Low complexity" evidence="12">
    <location>
        <begin position="572"/>
        <end position="587"/>
    </location>
</feature>
<feature type="compositionally biased region" description="Acidic residues" evidence="12">
    <location>
        <begin position="148"/>
        <end position="158"/>
    </location>
</feature>
<feature type="compositionally biased region" description="Polar residues" evidence="12">
    <location>
        <begin position="1682"/>
        <end position="1697"/>
    </location>
</feature>
<dbReference type="InterPro" id="IPR005821">
    <property type="entry name" value="Ion_trans_dom"/>
</dbReference>
<evidence type="ECO:0000256" key="9">
    <source>
        <dbReference type="ARBA" id="ARBA00023136"/>
    </source>
</evidence>
<feature type="region of interest" description="Disordered" evidence="12">
    <location>
        <begin position="357"/>
        <end position="392"/>
    </location>
</feature>
<dbReference type="InterPro" id="IPR013555">
    <property type="entry name" value="TRP_dom"/>
</dbReference>
<dbReference type="Pfam" id="PF00520">
    <property type="entry name" value="Ion_trans"/>
    <property type="match status" value="1"/>
</dbReference>
<feature type="region of interest" description="Disordered" evidence="12">
    <location>
        <begin position="494"/>
        <end position="517"/>
    </location>
</feature>
<keyword evidence="9 13" id="KW-0472">Membrane</keyword>
<keyword evidence="5 13" id="KW-1133">Transmembrane helix</keyword>
<keyword evidence="10" id="KW-0804">Transcription</keyword>
<dbReference type="Gene3D" id="1.10.10.790">
    <property type="entry name" value="Surp module"/>
    <property type="match status" value="2"/>
</dbReference>
<dbReference type="SUPFAM" id="SSF109905">
    <property type="entry name" value="Surp module (SWAP domain)"/>
    <property type="match status" value="2"/>
</dbReference>
<dbReference type="PRINTS" id="PR01097">
    <property type="entry name" value="TRNSRECEPTRP"/>
</dbReference>
<dbReference type="GO" id="GO:0070679">
    <property type="term" value="F:inositol 1,4,5 trisphosphate binding"/>
    <property type="evidence" value="ECO:0000318"/>
    <property type="project" value="GO_Central"/>
</dbReference>
<accession>A0A8R1U921</accession>
<feature type="compositionally biased region" description="Pro residues" evidence="12">
    <location>
        <begin position="588"/>
        <end position="597"/>
    </location>
</feature>
<dbReference type="SMART" id="SM00248">
    <property type="entry name" value="ANK"/>
    <property type="match status" value="2"/>
</dbReference>
<feature type="transmembrane region" description="Helical" evidence="13">
    <location>
        <begin position="1271"/>
        <end position="1294"/>
    </location>
</feature>
<feature type="compositionally biased region" description="Basic and acidic residues" evidence="12">
    <location>
        <begin position="301"/>
        <end position="313"/>
    </location>
</feature>
<dbReference type="GO" id="GO:0003723">
    <property type="term" value="F:RNA binding"/>
    <property type="evidence" value="ECO:0007669"/>
    <property type="project" value="InterPro"/>
</dbReference>
<name>A0A2A6BW82_PRIPA</name>
<evidence type="ECO:0000313" key="14">
    <source>
        <dbReference type="EnsemblMetazoa" id="PPA13178.1"/>
    </source>
</evidence>
<feature type="compositionally biased region" description="Basic and acidic residues" evidence="12">
    <location>
        <begin position="682"/>
        <end position="710"/>
    </location>
</feature>
<dbReference type="EnsemblMetazoa" id="PPA13178.1">
    <property type="protein sequence ID" value="PPA13178.1"/>
    <property type="gene ID" value="WBGene00102732"/>
</dbReference>
<dbReference type="NCBIfam" id="TIGR00870">
    <property type="entry name" value="trp"/>
    <property type="match status" value="1"/>
</dbReference>
<feature type="transmembrane region" description="Helical" evidence="13">
    <location>
        <begin position="1359"/>
        <end position="1380"/>
    </location>
</feature>
<feature type="region of interest" description="Disordered" evidence="12">
    <location>
        <begin position="664"/>
        <end position="710"/>
    </location>
</feature>
<dbReference type="InterPro" id="IPR019147">
    <property type="entry name" value="SWAP_N_domain"/>
</dbReference>
<evidence type="ECO:0000256" key="10">
    <source>
        <dbReference type="ARBA" id="ARBA00023163"/>
    </source>
</evidence>
<dbReference type="SMART" id="SM00648">
    <property type="entry name" value="SWAP"/>
    <property type="match status" value="2"/>
</dbReference>
<dbReference type="GO" id="GO:0070588">
    <property type="term" value="P:calcium ion transmembrane transport"/>
    <property type="evidence" value="ECO:0000318"/>
    <property type="project" value="GO_Central"/>
</dbReference>
<feature type="transmembrane region" description="Helical" evidence="13">
    <location>
        <begin position="1154"/>
        <end position="1178"/>
    </location>
</feature>
<reference evidence="15" key="1">
    <citation type="journal article" date="2008" name="Nat. Genet.">
        <title>The Pristionchus pacificus genome provides a unique perspective on nematode lifestyle and parasitism.</title>
        <authorList>
            <person name="Dieterich C."/>
            <person name="Clifton S.W."/>
            <person name="Schuster L.N."/>
            <person name="Chinwalla A."/>
            <person name="Delehaunty K."/>
            <person name="Dinkelacker I."/>
            <person name="Fulton L."/>
            <person name="Fulton R."/>
            <person name="Godfrey J."/>
            <person name="Minx P."/>
            <person name="Mitreva M."/>
            <person name="Roeseler W."/>
            <person name="Tian H."/>
            <person name="Witte H."/>
            <person name="Yang S.P."/>
            <person name="Wilson R.K."/>
            <person name="Sommer R.J."/>
        </authorList>
    </citation>
    <scope>NUCLEOTIDE SEQUENCE [LARGE SCALE GENOMIC DNA]</scope>
    <source>
        <strain evidence="15">PS312</strain>
    </source>
</reference>
<dbReference type="Proteomes" id="UP000005239">
    <property type="component" value="Unassembled WGS sequence"/>
</dbReference>
<dbReference type="InterPro" id="IPR000061">
    <property type="entry name" value="Surp"/>
</dbReference>
<accession>A0A2A6BW82</accession>
<dbReference type="InterPro" id="IPR035967">
    <property type="entry name" value="SWAP/Surp_sf"/>
</dbReference>
<feature type="compositionally biased region" description="Acidic residues" evidence="12">
    <location>
        <begin position="670"/>
        <end position="681"/>
    </location>
</feature>
<feature type="region of interest" description="Disordered" evidence="12">
    <location>
        <begin position="298"/>
        <end position="332"/>
    </location>
</feature>
<dbReference type="GO" id="GO:0051480">
    <property type="term" value="P:regulation of cytosolic calcium ion concentration"/>
    <property type="evidence" value="ECO:0000318"/>
    <property type="project" value="GO_Central"/>
</dbReference>
<evidence type="ECO:0000256" key="5">
    <source>
        <dbReference type="ARBA" id="ARBA00022989"/>
    </source>
</evidence>
<evidence type="ECO:0000256" key="1">
    <source>
        <dbReference type="ARBA" id="ARBA00004141"/>
    </source>
</evidence>
<dbReference type="Pfam" id="PF01805">
    <property type="entry name" value="Surp"/>
    <property type="match status" value="1"/>
</dbReference>
<evidence type="ECO:0000313" key="15">
    <source>
        <dbReference type="Proteomes" id="UP000005239"/>
    </source>
</evidence>
<dbReference type="PROSITE" id="PS50128">
    <property type="entry name" value="SURP"/>
    <property type="match status" value="2"/>
</dbReference>
<keyword evidence="11" id="KW-0407">Ion channel</keyword>
<keyword evidence="6" id="KW-0805">Transcription regulation</keyword>
<keyword evidence="7" id="KW-0040">ANK repeat</keyword>
<sequence length="1802" mass="206479">MSRHKKHGRQQPEEEGLLVFGYSSRIYLNDSRSELIAGESHLQPWPMDESVHLVRLSNSIESYNSKFDVRLLLSTLPSESRGKVEDDKEERECEDERWRDLHDAELASLKRMEDEEVVMEARPKKAEYAFSYDQPSFASTPPSSSKVEEDDDDSEDEPFVPPPGIKLPLGLETPDNQKLNHVIERTAVFVVKQGPQMEIVIKAKQRTNQEQFGFLHFDHLLNPYYKYIMKLIREGKYTPNLEPKKNKSVTNGTSQKENENGSYGRGKTSGNALTALMAQHGSDSESDSDCELHPSLLARSRRGDSPDPVEKGVKSFAGPLKKPPTPPPKVMRSDYRLETANDTYSTLFKNLAQIHVQREKDQEEVERAERGDEKKEIEENPIQKEEESEESKKEWEDFTDWSDYILISLVTYLFRFISFYGMSPPLPFCNMPYIPPPPDIEQALAGYARYVGENGPEAEFALKGRVELQLHFLTPSNPHHLYYLSAVRRAQWEKNQKDQRDNDEAMSNAVVPPPPPLNRKQRRMAFMDAPLVSTTALPSIIDPTALLLASAALPHSYETPMVKSASSPTLHHSTVTSSPSYSYSSPRPMSPAPPAPPLSHVASSEGDVNCGLTLLPCPVPPNISTLAASQIAKPMEIMTERQLKARLFMEKILNDKRKKKEEEITKGVEGMEEGEILESEEKEERRGRREGRGNREDKKDKERKDEKGEKKTVSASFFDDLIKSKMNELLKETVPGSLAVEKKNEEIKESKRAEDEKEKEKKGKDDKRGKDKKEERREKERVKRSLLLLSLLSSSLLHYESSISHFMDGSSSRDGDIRSFFIHDNNPLPISFVSSSSVMISRGDSVSSMNDGDRSEKERHFLLACERGDIGSVRKTLACAREERLDINCVDPLGRSALLIAVENENIEMIEVLLEENVETGDAILYAIEEENVEAVEILISYLEKIDKFNPETQGVEINEHSAFTPDLTPIILAAHKDNFECYKLLYDKKATIPRPHDINCDCEDCEIAREDDSLRLSRARLNAYRALTSPSHICLHASDPILYAFELSWELRRLSYIENEFRQEYQELSQKCQKFSVQMLDQVRGAKELEIILNYNTKTWEEVTTKSHHLSETLARLKLAVKMRQKKFVSHPNCQQLLADIWYEGLPIRNSNIFIKLLVIISVALAFPLWSIIYLIAPKSRISAFVRKPFVKFLSHSGILLILASQRLDSLENIFGKYSGENPERKERRGPEPTIIELAILSWVFGLIWVEIKQLWDEGVVDYCHNLWNILDFITNSLYLSTFALRTVAYFMVKNDAKRGFTMQLPRSKWDAWDPTLISECLFATANIFSSLKLVHIFTINPHLGPLKISLGRMVIDILKFFLVYCLVLFAFACGLNQLMWYYSSIRIKECDEYRTTTRNILSLDEIDLITRKKGESCNEKFTSCASIYHTVETLFWAIFGLVDLEHFHLFDDHYVSEWTGKTIFGSYCCCSIIVLLNMLIAMMSNSYSYICNQADVEWKFARSKLWMEYFDDTATLAPPFNMVPSPKSFYYTLKWICDRFCNCSKTIQAGKQKSIRTQKIIKVVNERENNYRRTLTKLTEQEELFMFVTRNLTKRFIAQTQRLKQQNMGVNEDDISEIKQDISAFRFELLGILRTAGFHTGHNDMNQKTYSRNKKRTAMAERRMKKGLTEFNIPVPESFQASRRQSVATGESKNGTPLRLPQLNWRKLKKKVSFKYPSSSSTQSPLTTSSPSSLKTPFDKSAYLKSKSFDAGNSFCVGPEIPYRKTTQIGHDRPRLQKQVARRPSEDTMLEIDADVDALL</sequence>
<reference evidence="14" key="2">
    <citation type="submission" date="2022-06" db="UniProtKB">
        <authorList>
            <consortium name="EnsemblMetazoa"/>
        </authorList>
    </citation>
    <scope>IDENTIFICATION</scope>
    <source>
        <strain evidence="14">PS312</strain>
    </source>
</reference>
<evidence type="ECO:0000256" key="6">
    <source>
        <dbReference type="ARBA" id="ARBA00023015"/>
    </source>
</evidence>
<feature type="transmembrane region" description="Helical" evidence="13">
    <location>
        <begin position="1235"/>
        <end position="1251"/>
    </location>
</feature>
<proteinExistence type="predicted"/>
<dbReference type="Gene3D" id="1.25.40.20">
    <property type="entry name" value="Ankyrin repeat-containing domain"/>
    <property type="match status" value="1"/>
</dbReference>
<evidence type="ECO:0000256" key="4">
    <source>
        <dbReference type="ARBA" id="ARBA00022737"/>
    </source>
</evidence>
<gene>
    <name evidence="14" type="primary">WBGene00102732</name>
</gene>
<dbReference type="PANTHER" id="PTHR10117">
    <property type="entry name" value="TRANSIENT RECEPTOR POTENTIAL CHANNEL"/>
    <property type="match status" value="1"/>
</dbReference>
<organism evidence="14 15">
    <name type="scientific">Pristionchus pacificus</name>
    <name type="common">Parasitic nematode worm</name>
    <dbReference type="NCBI Taxonomy" id="54126"/>
    <lineage>
        <taxon>Eukaryota</taxon>
        <taxon>Metazoa</taxon>
        <taxon>Ecdysozoa</taxon>
        <taxon>Nematoda</taxon>
        <taxon>Chromadorea</taxon>
        <taxon>Rhabditida</taxon>
        <taxon>Rhabditina</taxon>
        <taxon>Diplogasteromorpha</taxon>
        <taxon>Diplogasteroidea</taxon>
        <taxon>Neodiplogasteridae</taxon>
        <taxon>Pristionchus</taxon>
    </lineage>
</organism>
<feature type="region of interest" description="Disordered" evidence="12">
    <location>
        <begin position="561"/>
        <end position="605"/>
    </location>
</feature>
<dbReference type="PANTHER" id="PTHR10117:SF54">
    <property type="entry name" value="TRANSIENT RECEPTOR POTENTIAL-GAMMA PROTEIN"/>
    <property type="match status" value="1"/>
</dbReference>
<dbReference type="SMART" id="SM01141">
    <property type="entry name" value="DRY_EERY"/>
    <property type="match status" value="1"/>
</dbReference>
<evidence type="ECO:0000256" key="3">
    <source>
        <dbReference type="ARBA" id="ARBA00022692"/>
    </source>
</evidence>
<dbReference type="InterPro" id="IPR002153">
    <property type="entry name" value="TRPC_channel"/>
</dbReference>
<dbReference type="SMART" id="SM01420">
    <property type="entry name" value="TRP_2"/>
    <property type="match status" value="1"/>
</dbReference>
<dbReference type="Pfam" id="PF12796">
    <property type="entry name" value="Ank_2"/>
    <property type="match status" value="1"/>
</dbReference>
<feature type="region of interest" description="Disordered" evidence="12">
    <location>
        <begin position="745"/>
        <end position="779"/>
    </location>
</feature>
<feature type="region of interest" description="Disordered" evidence="12">
    <location>
        <begin position="239"/>
        <end position="269"/>
    </location>
</feature>
<keyword evidence="3 13" id="KW-0812">Transmembrane</keyword>
<feature type="region of interest" description="Disordered" evidence="12">
    <location>
        <begin position="130"/>
        <end position="169"/>
    </location>
</feature>
<keyword evidence="8" id="KW-0406">Ion transport</keyword>
<comment type="subcellular location">
    <subcellularLocation>
        <location evidence="1">Membrane</location>
        <topology evidence="1">Multi-pass membrane protein</topology>
    </subcellularLocation>
</comment>
<dbReference type="GO" id="GO:0034703">
    <property type="term" value="C:cation channel complex"/>
    <property type="evidence" value="ECO:0000318"/>
    <property type="project" value="GO_Central"/>
</dbReference>
<evidence type="ECO:0000256" key="13">
    <source>
        <dbReference type="SAM" id="Phobius"/>
    </source>
</evidence>
<keyword evidence="15" id="KW-1185">Reference proteome</keyword>
<dbReference type="Pfam" id="PF08344">
    <property type="entry name" value="TRP_2"/>
    <property type="match status" value="1"/>
</dbReference>
<feature type="region of interest" description="Disordered" evidence="12">
    <location>
        <begin position="1718"/>
        <end position="1738"/>
    </location>
</feature>
<dbReference type="InterPro" id="IPR002110">
    <property type="entry name" value="Ankyrin_rpt"/>
</dbReference>
<evidence type="ECO:0000256" key="12">
    <source>
        <dbReference type="SAM" id="MobiDB-lite"/>
    </source>
</evidence>
<evidence type="ECO:0000256" key="7">
    <source>
        <dbReference type="ARBA" id="ARBA00023043"/>
    </source>
</evidence>
<feature type="compositionally biased region" description="Low complexity" evidence="12">
    <location>
        <begin position="1719"/>
        <end position="1738"/>
    </location>
</feature>
<dbReference type="GO" id="GO:0005886">
    <property type="term" value="C:plasma membrane"/>
    <property type="evidence" value="ECO:0000318"/>
    <property type="project" value="GO_Central"/>
</dbReference>
<protein>
    <submittedName>
        <fullName evidence="14">Trp-2</fullName>
    </submittedName>
</protein>
<dbReference type="SUPFAM" id="SSF48403">
    <property type="entry name" value="Ankyrin repeat"/>
    <property type="match status" value="1"/>
</dbReference>
<keyword evidence="2" id="KW-0813">Transport</keyword>
<feature type="region of interest" description="Disordered" evidence="12">
    <location>
        <begin position="1682"/>
        <end position="1704"/>
    </location>
</feature>